<keyword evidence="3" id="KW-0496">Mitochondrion</keyword>
<dbReference type="InterPro" id="IPR051975">
    <property type="entry name" value="mtLSU_mL45"/>
</dbReference>
<evidence type="ECO:0000256" key="4">
    <source>
        <dbReference type="SAM" id="MobiDB-lite"/>
    </source>
</evidence>
<gene>
    <name evidence="5" type="ORF">NDN08_005282</name>
</gene>
<dbReference type="GO" id="GO:0005739">
    <property type="term" value="C:mitochondrion"/>
    <property type="evidence" value="ECO:0007669"/>
    <property type="project" value="UniProtKB-SubCell"/>
</dbReference>
<evidence type="ECO:0000256" key="2">
    <source>
        <dbReference type="ARBA" id="ARBA00022946"/>
    </source>
</evidence>
<proteinExistence type="predicted"/>
<comment type="subcellular location">
    <subcellularLocation>
        <location evidence="1">Mitochondrion</location>
    </subcellularLocation>
</comment>
<comment type="caution">
    <text evidence="5">The sequence shown here is derived from an EMBL/GenBank/DDBJ whole genome shotgun (WGS) entry which is preliminary data.</text>
</comment>
<feature type="compositionally biased region" description="Basic residues" evidence="4">
    <location>
        <begin position="246"/>
        <end position="263"/>
    </location>
</feature>
<evidence type="ECO:0008006" key="7">
    <source>
        <dbReference type="Google" id="ProtNLM"/>
    </source>
</evidence>
<reference evidence="5 6" key="1">
    <citation type="journal article" date="2023" name="Nat. Commun.">
        <title>Origin of minicircular mitochondrial genomes in red algae.</title>
        <authorList>
            <person name="Lee Y."/>
            <person name="Cho C.H."/>
            <person name="Lee Y.M."/>
            <person name="Park S.I."/>
            <person name="Yang J.H."/>
            <person name="West J.A."/>
            <person name="Bhattacharya D."/>
            <person name="Yoon H.S."/>
        </authorList>
    </citation>
    <scope>NUCLEOTIDE SEQUENCE [LARGE SCALE GENOMIC DNA]</scope>
    <source>
        <strain evidence="5 6">CCMP1338</strain>
        <tissue evidence="5">Whole cell</tissue>
    </source>
</reference>
<evidence type="ECO:0000313" key="5">
    <source>
        <dbReference type="EMBL" id="KAJ8908577.1"/>
    </source>
</evidence>
<accession>A0AAV8V4L3</accession>
<evidence type="ECO:0000313" key="6">
    <source>
        <dbReference type="Proteomes" id="UP001157974"/>
    </source>
</evidence>
<dbReference type="Gene3D" id="3.10.450.240">
    <property type="match status" value="1"/>
</dbReference>
<sequence>MAGLIGSRRVVQRFSTVVPRELERSVSFRGLATAPTAKELKIVDPYPVGIRRAWWERFNGYFKTRWSLLRAWTIDPASPDELFKSYMKISKGYSLKDHESLSRLVTKQTHQQMVAALSEVPSKLRVKWEAVEQSRHRIVQNRMTRTKDGIAFQVTLKFRYKRRITVTDSTGNFLYSEHTPNFIEEICVFERLPDDKPAYLFVAKLQVPEKHAEGEKKNGESVVDFGEEKKQESEVPPAGPPDGRRNGRKIRQQSYQKRRKKRA</sequence>
<keyword evidence="6" id="KW-1185">Reference proteome</keyword>
<keyword evidence="2" id="KW-0809">Transit peptide</keyword>
<dbReference type="PANTHER" id="PTHR28554:SF1">
    <property type="entry name" value="LARGE RIBOSOMAL SUBUNIT PROTEIN ML45"/>
    <property type="match status" value="1"/>
</dbReference>
<protein>
    <recommendedName>
        <fullName evidence="7">Tim44-like domain-containing protein</fullName>
    </recommendedName>
</protein>
<feature type="compositionally biased region" description="Basic and acidic residues" evidence="4">
    <location>
        <begin position="210"/>
        <end position="219"/>
    </location>
</feature>
<name>A0AAV8V4L3_9RHOD</name>
<feature type="region of interest" description="Disordered" evidence="4">
    <location>
        <begin position="210"/>
        <end position="263"/>
    </location>
</feature>
<organism evidence="5 6">
    <name type="scientific">Rhodosorus marinus</name>
    <dbReference type="NCBI Taxonomy" id="101924"/>
    <lineage>
        <taxon>Eukaryota</taxon>
        <taxon>Rhodophyta</taxon>
        <taxon>Stylonematophyceae</taxon>
        <taxon>Stylonematales</taxon>
        <taxon>Stylonemataceae</taxon>
        <taxon>Rhodosorus</taxon>
    </lineage>
</organism>
<evidence type="ECO:0000256" key="1">
    <source>
        <dbReference type="ARBA" id="ARBA00004173"/>
    </source>
</evidence>
<dbReference type="AlphaFoldDB" id="A0AAV8V4L3"/>
<dbReference type="Proteomes" id="UP001157974">
    <property type="component" value="Unassembled WGS sequence"/>
</dbReference>
<evidence type="ECO:0000256" key="3">
    <source>
        <dbReference type="ARBA" id="ARBA00023128"/>
    </source>
</evidence>
<dbReference type="PANTHER" id="PTHR28554">
    <property type="entry name" value="39S RIBOSOMAL PROTEIN L45, MITOCHONDRIAL"/>
    <property type="match status" value="1"/>
</dbReference>
<dbReference type="EMBL" id="JAMWBK010000001">
    <property type="protein sequence ID" value="KAJ8908577.1"/>
    <property type="molecule type" value="Genomic_DNA"/>
</dbReference>